<dbReference type="Proteomes" id="UP000230002">
    <property type="component" value="Unassembled WGS sequence"/>
</dbReference>
<evidence type="ECO:0000259" key="3">
    <source>
        <dbReference type="Pfam" id="PF13359"/>
    </source>
</evidence>
<evidence type="ECO:0000313" key="5">
    <source>
        <dbReference type="Proteomes" id="UP000230002"/>
    </source>
</evidence>
<comment type="cofactor">
    <cofactor evidence="1">
        <name>a divalent metal cation</name>
        <dbReference type="ChEBI" id="CHEBI:60240"/>
    </cofactor>
</comment>
<dbReference type="STRING" id="1077348.A0A2G8RU75"/>
<sequence length="168" mass="18934">MGSAHDATAFEHTGAAKHPDWFFTGEEFAWTDSAYPLNKRTIPVHKKPASLRRENAIFDHAVSHLRVRSEHCMGALKGRFQCLRGLRVAINSPETHFKATHWIKVAIILHNLVIDVEGEVSGAQFAALHTHVKEVEDSGDQDEELDMAEIEDEGERKRNQLIAELLAY</sequence>
<organism evidence="4 5">
    <name type="scientific">Ganoderma sinense ZZ0214-1</name>
    <dbReference type="NCBI Taxonomy" id="1077348"/>
    <lineage>
        <taxon>Eukaryota</taxon>
        <taxon>Fungi</taxon>
        <taxon>Dikarya</taxon>
        <taxon>Basidiomycota</taxon>
        <taxon>Agaricomycotina</taxon>
        <taxon>Agaricomycetes</taxon>
        <taxon>Polyporales</taxon>
        <taxon>Polyporaceae</taxon>
        <taxon>Ganoderma</taxon>
    </lineage>
</organism>
<reference evidence="4 5" key="1">
    <citation type="journal article" date="2015" name="Sci. Rep.">
        <title>Chromosome-level genome map provides insights into diverse defense mechanisms in the medicinal fungus Ganoderma sinense.</title>
        <authorList>
            <person name="Zhu Y."/>
            <person name="Xu J."/>
            <person name="Sun C."/>
            <person name="Zhou S."/>
            <person name="Xu H."/>
            <person name="Nelson D.R."/>
            <person name="Qian J."/>
            <person name="Song J."/>
            <person name="Luo H."/>
            <person name="Xiang L."/>
            <person name="Li Y."/>
            <person name="Xu Z."/>
            <person name="Ji A."/>
            <person name="Wang L."/>
            <person name="Lu S."/>
            <person name="Hayward A."/>
            <person name="Sun W."/>
            <person name="Li X."/>
            <person name="Schwartz D.C."/>
            <person name="Wang Y."/>
            <person name="Chen S."/>
        </authorList>
    </citation>
    <scope>NUCLEOTIDE SEQUENCE [LARGE SCALE GENOMIC DNA]</scope>
    <source>
        <strain evidence="4 5">ZZ0214-1</strain>
    </source>
</reference>
<protein>
    <recommendedName>
        <fullName evidence="3">DDE Tnp4 domain-containing protein</fullName>
    </recommendedName>
</protein>
<keyword evidence="2" id="KW-0479">Metal-binding</keyword>
<dbReference type="GO" id="GO:0046872">
    <property type="term" value="F:metal ion binding"/>
    <property type="evidence" value="ECO:0007669"/>
    <property type="project" value="UniProtKB-KW"/>
</dbReference>
<evidence type="ECO:0000256" key="1">
    <source>
        <dbReference type="ARBA" id="ARBA00001968"/>
    </source>
</evidence>
<evidence type="ECO:0000313" key="4">
    <source>
        <dbReference type="EMBL" id="PIL25065.1"/>
    </source>
</evidence>
<comment type="caution">
    <text evidence="4">The sequence shown here is derived from an EMBL/GenBank/DDBJ whole genome shotgun (WGS) entry which is preliminary data.</text>
</comment>
<dbReference type="OrthoDB" id="3246760at2759"/>
<accession>A0A2G8RU75</accession>
<proteinExistence type="predicted"/>
<feature type="domain" description="DDE Tnp4" evidence="3">
    <location>
        <begin position="1"/>
        <end position="111"/>
    </location>
</feature>
<gene>
    <name evidence="4" type="ORF">GSI_12954</name>
</gene>
<dbReference type="EMBL" id="AYKW01000056">
    <property type="protein sequence ID" value="PIL25065.1"/>
    <property type="molecule type" value="Genomic_DNA"/>
</dbReference>
<dbReference type="InterPro" id="IPR027806">
    <property type="entry name" value="HARBI1_dom"/>
</dbReference>
<evidence type="ECO:0000256" key="2">
    <source>
        <dbReference type="ARBA" id="ARBA00022723"/>
    </source>
</evidence>
<dbReference type="Pfam" id="PF13359">
    <property type="entry name" value="DDE_Tnp_4"/>
    <property type="match status" value="1"/>
</dbReference>
<keyword evidence="5" id="KW-1185">Reference proteome</keyword>
<name>A0A2G8RU75_9APHY</name>
<dbReference type="AlphaFoldDB" id="A0A2G8RU75"/>